<dbReference type="EMBL" id="NVCU01000295">
    <property type="protein sequence ID" value="PFT82476.1"/>
    <property type="molecule type" value="Genomic_DNA"/>
</dbReference>
<gene>
    <name evidence="1" type="ORF">COK81_25845</name>
</gene>
<dbReference type="Proteomes" id="UP000225910">
    <property type="component" value="Unassembled WGS sequence"/>
</dbReference>
<organism evidence="1 2">
    <name type="scientific">Bacillus thuringiensis</name>
    <dbReference type="NCBI Taxonomy" id="1428"/>
    <lineage>
        <taxon>Bacteria</taxon>
        <taxon>Bacillati</taxon>
        <taxon>Bacillota</taxon>
        <taxon>Bacilli</taxon>
        <taxon>Bacillales</taxon>
        <taxon>Bacillaceae</taxon>
        <taxon>Bacillus</taxon>
        <taxon>Bacillus cereus group</taxon>
    </lineage>
</organism>
<protein>
    <submittedName>
        <fullName evidence="1">Uncharacterized protein</fullName>
    </submittedName>
</protein>
<feature type="non-terminal residue" evidence="1">
    <location>
        <position position="65"/>
    </location>
</feature>
<comment type="caution">
    <text evidence="1">The sequence shown here is derived from an EMBL/GenBank/DDBJ whole genome shotgun (WGS) entry which is preliminary data.</text>
</comment>
<evidence type="ECO:0000313" key="1">
    <source>
        <dbReference type="EMBL" id="PFT82476.1"/>
    </source>
</evidence>
<accession>A0A9X7AWB0</accession>
<name>A0A9X7AWB0_BACTU</name>
<sequence>MKPNGSSVNAEWIPEHSVATVFKVSQKMYIDDQEITSWIADTTVKEAQMVRAVQLMRGFHPSDLT</sequence>
<evidence type="ECO:0000313" key="2">
    <source>
        <dbReference type="Proteomes" id="UP000225910"/>
    </source>
</evidence>
<reference evidence="1 2" key="1">
    <citation type="submission" date="2017-09" db="EMBL/GenBank/DDBJ databases">
        <title>Large-scale bioinformatics analysis of Bacillus genomes uncovers conserved roles of natural products in bacterial physiology.</title>
        <authorList>
            <consortium name="Agbiome Team Llc"/>
            <person name="Bleich R.M."/>
            <person name="Grubbs K.J."/>
            <person name="Santa Maria K.C."/>
            <person name="Allen S.E."/>
            <person name="Farag S."/>
            <person name="Shank E.A."/>
            <person name="Bowers A."/>
        </authorList>
    </citation>
    <scope>NUCLEOTIDE SEQUENCE [LARGE SCALE GENOMIC DNA]</scope>
    <source>
        <strain evidence="1 2">AFS064137</strain>
    </source>
</reference>
<dbReference type="AlphaFoldDB" id="A0A9X7AWB0"/>
<proteinExistence type="predicted"/>